<evidence type="ECO:0000313" key="2">
    <source>
        <dbReference type="Proteomes" id="UP000754226"/>
    </source>
</evidence>
<evidence type="ECO:0000313" key="1">
    <source>
        <dbReference type="EMBL" id="MBS5519802.1"/>
    </source>
</evidence>
<organism evidence="1 2">
    <name type="scientific">Acidaminococcus intestini</name>
    <dbReference type="NCBI Taxonomy" id="187327"/>
    <lineage>
        <taxon>Bacteria</taxon>
        <taxon>Bacillati</taxon>
        <taxon>Bacillota</taxon>
        <taxon>Negativicutes</taxon>
        <taxon>Acidaminococcales</taxon>
        <taxon>Acidaminococcaceae</taxon>
        <taxon>Acidaminococcus</taxon>
    </lineage>
</organism>
<accession>A0A943I4D7</accession>
<protein>
    <recommendedName>
        <fullName evidence="3">IraD/Gp25-like domain-containing protein</fullName>
    </recommendedName>
</protein>
<dbReference type="AlphaFoldDB" id="A0A943I4D7"/>
<dbReference type="Proteomes" id="UP000754226">
    <property type="component" value="Unassembled WGS sequence"/>
</dbReference>
<comment type="caution">
    <text evidence="1">The sequence shown here is derived from an EMBL/GenBank/DDBJ whole genome shotgun (WGS) entry which is preliminary data.</text>
</comment>
<evidence type="ECO:0008006" key="3">
    <source>
        <dbReference type="Google" id="ProtNLM"/>
    </source>
</evidence>
<dbReference type="RefSeq" id="WP_016459386.1">
    <property type="nucleotide sequence ID" value="NZ_CAUEXV010000008.1"/>
</dbReference>
<proteinExistence type="predicted"/>
<dbReference type="EMBL" id="JAGZCZ010000005">
    <property type="protein sequence ID" value="MBS5519802.1"/>
    <property type="molecule type" value="Genomic_DNA"/>
</dbReference>
<dbReference type="Gene3D" id="3.10.450.40">
    <property type="match status" value="1"/>
</dbReference>
<dbReference type="SUPFAM" id="SSF160719">
    <property type="entry name" value="gpW/gp25-like"/>
    <property type="match status" value="1"/>
</dbReference>
<reference evidence="1" key="1">
    <citation type="submission" date="2021-02" db="EMBL/GenBank/DDBJ databases">
        <title>Infant gut strain persistence is associated with maternal origin, phylogeny, and functional potential including surface adhesion and iron acquisition.</title>
        <authorList>
            <person name="Lou Y.C."/>
        </authorList>
    </citation>
    <scope>NUCLEOTIDE SEQUENCE</scope>
    <source>
        <strain evidence="1">L3_106_000M1_dasL3_106_000M1_concoct_15</strain>
    </source>
</reference>
<sequence>MAQTYRVDGRPAATIDFNPSTLVTEVLQNVKTILSTVKYSVPLDRGFGIGGDAVDMPMQQAAAMLSGEIFAAIRRYEPRAMIQSIKFSGDESGKLIPILEVRIVGTE</sequence>
<name>A0A943I4D7_9FIRM</name>
<gene>
    <name evidence="1" type="ORF">KHX13_05665</name>
</gene>